<dbReference type="PROSITE" id="PS00892">
    <property type="entry name" value="HIT_1"/>
    <property type="match status" value="1"/>
</dbReference>
<dbReference type="Pfam" id="PF05652">
    <property type="entry name" value="DcpS"/>
    <property type="match status" value="1"/>
</dbReference>
<feature type="binding site" evidence="6">
    <location>
        <position position="170"/>
    </location>
    <ligand>
        <name>substrate</name>
    </ligand>
</feature>
<dbReference type="GO" id="GO:0000340">
    <property type="term" value="F:RNA 7-methylguanosine cap binding"/>
    <property type="evidence" value="ECO:0007669"/>
    <property type="project" value="TreeGrafter"/>
</dbReference>
<accession>G8Y0Q5</accession>
<evidence type="ECO:0000256" key="4">
    <source>
        <dbReference type="ARBA" id="ARBA00022553"/>
    </source>
</evidence>
<keyword evidence="3" id="KW-0963">Cytoplasm</keyword>
<dbReference type="HOGENOM" id="CLU_041045_1_0_1"/>
<feature type="active site" description="Nucleophile" evidence="5">
    <location>
        <position position="240"/>
    </location>
</feature>
<dbReference type="InterPro" id="IPR011145">
    <property type="entry name" value="Scavenger_mRNA_decap_enz_N"/>
</dbReference>
<reference evidence="7 8" key="1">
    <citation type="journal article" date="2012" name="G3 (Bethesda)">
        <title>Pichia sorbitophila, an interspecies yeast hybrid reveals early steps of genome resolution following polyploidization.</title>
        <authorList>
            <person name="Leh Louis V."/>
            <person name="Despons L."/>
            <person name="Friedrich A."/>
            <person name="Martin T."/>
            <person name="Durrens P."/>
            <person name="Casaregola S."/>
            <person name="Neuveglise C."/>
            <person name="Fairhead C."/>
            <person name="Marck C."/>
            <person name="Cruz J.A."/>
            <person name="Straub M.L."/>
            <person name="Kugler V."/>
            <person name="Sacerdot C."/>
            <person name="Uzunov Z."/>
            <person name="Thierry A."/>
            <person name="Weiss S."/>
            <person name="Bleykasten C."/>
            <person name="De Montigny J."/>
            <person name="Jacques N."/>
            <person name="Jung P."/>
            <person name="Lemaire M."/>
            <person name="Mallet S."/>
            <person name="Morel G."/>
            <person name="Richard G.F."/>
            <person name="Sarkar A."/>
            <person name="Savel G."/>
            <person name="Schacherer J."/>
            <person name="Seret M.L."/>
            <person name="Talla E."/>
            <person name="Samson G."/>
            <person name="Jubin C."/>
            <person name="Poulain J."/>
            <person name="Vacherie B."/>
            <person name="Barbe V."/>
            <person name="Pelletier E."/>
            <person name="Sherman D.J."/>
            <person name="Westhof E."/>
            <person name="Weissenbach J."/>
            <person name="Baret P.V."/>
            <person name="Wincker P."/>
            <person name="Gaillardin C."/>
            <person name="Dujon B."/>
            <person name="Souciet J.L."/>
        </authorList>
    </citation>
    <scope>NUCLEOTIDE SEQUENCE [LARGE SCALE GENOMIC DNA]</scope>
    <source>
        <strain evidence="8">ATCC MYA-4447 / BCRC 22081 / CBS 7064 / NBRC 10061 / NRRL Y-12695</strain>
    </source>
</reference>
<feature type="binding site" evidence="6">
    <location>
        <position position="148"/>
    </location>
    <ligand>
        <name>substrate</name>
    </ligand>
</feature>
<keyword evidence="8" id="KW-1185">Reference proteome</keyword>
<sequence>MEHSPEELIGNFQFQRILKNDPKEKTLVLLGLIDNKDAIVFLEKSHFNVDQGSFKVGDIIKEIRLINNNDVYFWSSALIEHSLPEAPSGKVNIIYPATETHIKKYEEQKIHYITETPEMYATYVKPYIESMKGDRIKWVYNILFHGKESETFVYHDKDPDNGFVLLPDMKWDKVNMDSLYLCCIVNRCDISSIRDLNSSHISFLENLKKKIITITCTTYSIKADELRVFVHYQPSYYHLHIHVVNLMHQGLGNGIAAGRAILLDDVIENLRLVSDYYQVRNLNYFLGENHGLWAIEGFREANVKSNSSN</sequence>
<dbReference type="FunCoup" id="G8Y0Q5">
    <property type="interactions" value="1528"/>
</dbReference>
<evidence type="ECO:0000256" key="5">
    <source>
        <dbReference type="PIRSR" id="PIRSR028973-1"/>
    </source>
</evidence>
<feature type="binding site" evidence="6">
    <location>
        <begin position="231"/>
        <end position="242"/>
    </location>
    <ligand>
        <name>substrate</name>
    </ligand>
</feature>
<dbReference type="InParanoid" id="G8Y0Q5"/>
<evidence type="ECO:0000256" key="6">
    <source>
        <dbReference type="PIRSR" id="PIRSR028973-2"/>
    </source>
</evidence>
<dbReference type="SUPFAM" id="SSF54197">
    <property type="entry name" value="HIT-like"/>
    <property type="match status" value="1"/>
</dbReference>
<feature type="binding site" evidence="6">
    <location>
        <position position="138"/>
    </location>
    <ligand>
        <name>substrate</name>
    </ligand>
</feature>
<evidence type="ECO:0000256" key="2">
    <source>
        <dbReference type="ARBA" id="ARBA00010208"/>
    </source>
</evidence>
<dbReference type="GO" id="GO:0016787">
    <property type="term" value="F:hydrolase activity"/>
    <property type="evidence" value="ECO:0007669"/>
    <property type="project" value="InterPro"/>
</dbReference>
<dbReference type="STRING" id="559304.G8Y0Q5"/>
<dbReference type="Proteomes" id="UP000005222">
    <property type="component" value="Chromosome N"/>
</dbReference>
<dbReference type="PANTHER" id="PTHR12978">
    <property type="entry name" value="HISTIDINE TRIAD HIT PROTEIN MEMBER"/>
    <property type="match status" value="1"/>
</dbReference>
<dbReference type="InterPro" id="IPR008594">
    <property type="entry name" value="DcpS/DCS2"/>
</dbReference>
<dbReference type="OrthoDB" id="10264956at2759"/>
<name>G8Y0Q5_PICSO</name>
<evidence type="ECO:0000256" key="1">
    <source>
        <dbReference type="ARBA" id="ARBA00004496"/>
    </source>
</evidence>
<dbReference type="Pfam" id="PF11969">
    <property type="entry name" value="DcpS_C"/>
    <property type="match status" value="1"/>
</dbReference>
<dbReference type="InterPro" id="IPR019808">
    <property type="entry name" value="Histidine_triad_CS"/>
</dbReference>
<dbReference type="eggNOG" id="KOG3969">
    <property type="taxonomic scope" value="Eukaryota"/>
</dbReference>
<comment type="similarity">
    <text evidence="2">Belongs to the HIT family.</text>
</comment>
<dbReference type="SUPFAM" id="SSF102860">
    <property type="entry name" value="mRNA decapping enzyme DcpS N-terminal domain"/>
    <property type="match status" value="1"/>
</dbReference>
<dbReference type="PANTHER" id="PTHR12978:SF0">
    <property type="entry name" value="M7GPPPX DIPHOSPHATASE"/>
    <property type="match status" value="1"/>
</dbReference>
<evidence type="ECO:0000313" key="8">
    <source>
        <dbReference type="Proteomes" id="UP000005222"/>
    </source>
</evidence>
<dbReference type="Gene3D" id="3.30.428.10">
    <property type="entry name" value="HIT-like"/>
    <property type="match status" value="1"/>
</dbReference>
<evidence type="ECO:0000256" key="3">
    <source>
        <dbReference type="ARBA" id="ARBA00022490"/>
    </source>
</evidence>
<dbReference type="FunFam" id="3.30.428.10:FF:000015">
    <property type="entry name" value="m7GpppX diphosphatase"/>
    <property type="match status" value="1"/>
</dbReference>
<dbReference type="Gene3D" id="3.30.200.40">
    <property type="entry name" value="Scavenger mRNA decapping enzyme, N-terminal domain"/>
    <property type="match status" value="1"/>
</dbReference>
<protein>
    <submittedName>
        <fullName evidence="7">Piso0_004895 protein</fullName>
    </submittedName>
</protein>
<organism evidence="7 8">
    <name type="scientific">Pichia sorbitophila (strain ATCC MYA-4447 / BCRC 22081 / CBS 7064 / NBRC 10061 / NRRL Y-12695)</name>
    <name type="common">Hybrid yeast</name>
    <dbReference type="NCBI Taxonomy" id="559304"/>
    <lineage>
        <taxon>Eukaryota</taxon>
        <taxon>Fungi</taxon>
        <taxon>Dikarya</taxon>
        <taxon>Ascomycota</taxon>
        <taxon>Saccharomycotina</taxon>
        <taxon>Pichiomycetes</taxon>
        <taxon>Debaryomycetaceae</taxon>
        <taxon>Millerozyma</taxon>
    </lineage>
</organism>
<evidence type="ECO:0000313" key="7">
    <source>
        <dbReference type="EMBL" id="CCE86408.1"/>
    </source>
</evidence>
<comment type="subcellular location">
    <subcellularLocation>
        <location evidence="1">Cytoplasm</location>
    </subcellularLocation>
</comment>
<dbReference type="EMBL" id="FO082046">
    <property type="protein sequence ID" value="CCE86408.1"/>
    <property type="molecule type" value="Genomic_DNA"/>
</dbReference>
<dbReference type="PIRSF" id="PIRSF028973">
    <property type="entry name" value="Scavenger_mRNA_decap_enz"/>
    <property type="match status" value="1"/>
</dbReference>
<gene>
    <name evidence="7" type="primary">Piso0_004895</name>
    <name evidence="7" type="ORF">GNLVRS01_PISO0N03445g</name>
</gene>
<dbReference type="GO" id="GO:0000932">
    <property type="term" value="C:P-body"/>
    <property type="evidence" value="ECO:0007669"/>
    <property type="project" value="TreeGrafter"/>
</dbReference>
<proteinExistence type="inferred from homology"/>
<dbReference type="AlphaFoldDB" id="G8Y0Q5"/>
<dbReference type="GO" id="GO:0000290">
    <property type="term" value="P:deadenylation-dependent decapping of nuclear-transcribed mRNA"/>
    <property type="evidence" value="ECO:0007669"/>
    <property type="project" value="InterPro"/>
</dbReference>
<dbReference type="OMA" id="HVHINPI"/>
<feature type="binding site" evidence="6">
    <location>
        <position position="168"/>
    </location>
    <ligand>
        <name>substrate</name>
    </ligand>
</feature>
<dbReference type="GO" id="GO:0005634">
    <property type="term" value="C:nucleus"/>
    <property type="evidence" value="ECO:0007669"/>
    <property type="project" value="TreeGrafter"/>
</dbReference>
<dbReference type="InterPro" id="IPR036265">
    <property type="entry name" value="HIT-like_sf"/>
</dbReference>
<keyword evidence="4" id="KW-0597">Phosphoprotein</keyword>